<dbReference type="FunFam" id="1.50.40.10:FF:000018">
    <property type="entry name" value="S-adenosylmethionine mitochondrial carrier protein-like"/>
    <property type="match status" value="1"/>
</dbReference>
<dbReference type="InterPro" id="IPR023395">
    <property type="entry name" value="MCP_dom_sf"/>
</dbReference>
<reference evidence="13" key="1">
    <citation type="journal article" date="2023" name="G3 (Bethesda)">
        <title>A reference genome for the long-term kleptoplast-retaining sea slug Elysia crispata morphotype clarki.</title>
        <authorList>
            <person name="Eastman K.E."/>
            <person name="Pendleton A.L."/>
            <person name="Shaikh M.A."/>
            <person name="Suttiyut T."/>
            <person name="Ogas R."/>
            <person name="Tomko P."/>
            <person name="Gavelis G."/>
            <person name="Widhalm J.R."/>
            <person name="Wisecaver J.H."/>
        </authorList>
    </citation>
    <scope>NUCLEOTIDE SEQUENCE</scope>
    <source>
        <strain evidence="13">ECLA1</strain>
    </source>
</reference>
<dbReference type="InterPro" id="IPR018108">
    <property type="entry name" value="MCP_transmembrane"/>
</dbReference>
<dbReference type="GO" id="GO:0055085">
    <property type="term" value="P:transmembrane transport"/>
    <property type="evidence" value="ECO:0007669"/>
    <property type="project" value="InterPro"/>
</dbReference>
<accession>A0AAE0ZUG7</accession>
<feature type="repeat" description="Solcar" evidence="10">
    <location>
        <begin position="7"/>
        <end position="80"/>
    </location>
</feature>
<keyword evidence="8" id="KW-0496">Mitochondrion</keyword>
<keyword evidence="4 10" id="KW-0812">Transmembrane</keyword>
<evidence type="ECO:0000256" key="12">
    <source>
        <dbReference type="SAM" id="Phobius"/>
    </source>
</evidence>
<feature type="transmembrane region" description="Helical" evidence="12">
    <location>
        <begin position="94"/>
        <end position="115"/>
    </location>
</feature>
<dbReference type="InterPro" id="IPR002067">
    <property type="entry name" value="MCP"/>
</dbReference>
<organism evidence="13 14">
    <name type="scientific">Elysia crispata</name>
    <name type="common">lettuce slug</name>
    <dbReference type="NCBI Taxonomy" id="231223"/>
    <lineage>
        <taxon>Eukaryota</taxon>
        <taxon>Metazoa</taxon>
        <taxon>Spiralia</taxon>
        <taxon>Lophotrochozoa</taxon>
        <taxon>Mollusca</taxon>
        <taxon>Gastropoda</taxon>
        <taxon>Heterobranchia</taxon>
        <taxon>Euthyneura</taxon>
        <taxon>Panpulmonata</taxon>
        <taxon>Sacoglossa</taxon>
        <taxon>Placobranchoidea</taxon>
        <taxon>Plakobranchidae</taxon>
        <taxon>Elysia</taxon>
    </lineage>
</organism>
<keyword evidence="7 12" id="KW-1133">Transmembrane helix</keyword>
<evidence type="ECO:0000256" key="6">
    <source>
        <dbReference type="ARBA" id="ARBA00022792"/>
    </source>
</evidence>
<evidence type="ECO:0000313" key="14">
    <source>
        <dbReference type="Proteomes" id="UP001283361"/>
    </source>
</evidence>
<dbReference type="Pfam" id="PF00153">
    <property type="entry name" value="Mito_carr"/>
    <property type="match status" value="3"/>
</dbReference>
<dbReference type="GO" id="GO:0005743">
    <property type="term" value="C:mitochondrial inner membrane"/>
    <property type="evidence" value="ECO:0007669"/>
    <property type="project" value="UniProtKB-SubCell"/>
</dbReference>
<evidence type="ECO:0000256" key="2">
    <source>
        <dbReference type="ARBA" id="ARBA00006375"/>
    </source>
</evidence>
<dbReference type="AlphaFoldDB" id="A0AAE0ZUG7"/>
<dbReference type="PROSITE" id="PS50920">
    <property type="entry name" value="SOLCAR"/>
    <property type="match status" value="3"/>
</dbReference>
<evidence type="ECO:0000256" key="5">
    <source>
        <dbReference type="ARBA" id="ARBA00022737"/>
    </source>
</evidence>
<proteinExistence type="inferred from homology"/>
<dbReference type="PANTHER" id="PTHR45667">
    <property type="entry name" value="S-ADENOSYLMETHIONINE MITOCHONDRIAL CARRIER PROTEIN"/>
    <property type="match status" value="1"/>
</dbReference>
<evidence type="ECO:0000256" key="1">
    <source>
        <dbReference type="ARBA" id="ARBA00004448"/>
    </source>
</evidence>
<evidence type="ECO:0000256" key="10">
    <source>
        <dbReference type="PROSITE-ProRule" id="PRU00282"/>
    </source>
</evidence>
<comment type="subcellular location">
    <subcellularLocation>
        <location evidence="1">Mitochondrion inner membrane</location>
        <topology evidence="1">Multi-pass membrane protein</topology>
    </subcellularLocation>
</comment>
<keyword evidence="5" id="KW-0677">Repeat</keyword>
<evidence type="ECO:0000256" key="3">
    <source>
        <dbReference type="ARBA" id="ARBA00022448"/>
    </source>
</evidence>
<evidence type="ECO:0000256" key="4">
    <source>
        <dbReference type="ARBA" id="ARBA00022692"/>
    </source>
</evidence>
<feature type="transmembrane region" description="Helical" evidence="12">
    <location>
        <begin position="243"/>
        <end position="266"/>
    </location>
</feature>
<protein>
    <submittedName>
        <fullName evidence="13">Uncharacterized protein</fullName>
    </submittedName>
</protein>
<sequence length="276" mass="29196">MAETTAVNYKAALLAGGAAGTSVDVILFPLDTIKTRLQSEAGFRTSGGFRGVYSGLFSAALGSAPSAAMFFLAYETSKKSLGSFTAAKDKRRSAAIHMASASIAEVAACLVRVPVEVVKQRTQTLSTASSFSTFKKTLQAEGIGGFYRGYFTTVFREIPFSMMQFPLWEFLKSGWTEHQGGEPIAAWQSSVCGALAGGTSAALTTPLDVAKTRVMLAERGSMEAQGHMTTVLKQVASEKGLQGLFAGIVPRVMWISIGGAIFLGVYEKVRIAASSL</sequence>
<comment type="caution">
    <text evidence="13">The sequence shown here is derived from an EMBL/GenBank/DDBJ whole genome shotgun (WGS) entry which is preliminary data.</text>
</comment>
<evidence type="ECO:0000256" key="8">
    <source>
        <dbReference type="ARBA" id="ARBA00023128"/>
    </source>
</evidence>
<feature type="repeat" description="Solcar" evidence="10">
    <location>
        <begin position="92"/>
        <end position="174"/>
    </location>
</feature>
<evidence type="ECO:0000256" key="9">
    <source>
        <dbReference type="ARBA" id="ARBA00023136"/>
    </source>
</evidence>
<dbReference type="PRINTS" id="PR00926">
    <property type="entry name" value="MITOCARRIER"/>
</dbReference>
<keyword evidence="3 11" id="KW-0813">Transport</keyword>
<keyword evidence="6" id="KW-0999">Mitochondrion inner membrane</keyword>
<gene>
    <name evidence="13" type="ORF">RRG08_048184</name>
</gene>
<dbReference type="EMBL" id="JAWDGP010003312">
    <property type="protein sequence ID" value="KAK3775548.1"/>
    <property type="molecule type" value="Genomic_DNA"/>
</dbReference>
<keyword evidence="14" id="KW-1185">Reference proteome</keyword>
<dbReference type="Proteomes" id="UP001283361">
    <property type="component" value="Unassembled WGS sequence"/>
</dbReference>
<feature type="transmembrane region" description="Helical" evidence="12">
    <location>
        <begin position="51"/>
        <end position="74"/>
    </location>
</feature>
<comment type="similarity">
    <text evidence="2 11">Belongs to the mitochondrial carrier (TC 2.A.29) family.</text>
</comment>
<evidence type="ECO:0000256" key="7">
    <source>
        <dbReference type="ARBA" id="ARBA00022989"/>
    </source>
</evidence>
<feature type="repeat" description="Solcar" evidence="10">
    <location>
        <begin position="184"/>
        <end position="272"/>
    </location>
</feature>
<evidence type="ECO:0000313" key="13">
    <source>
        <dbReference type="EMBL" id="KAK3775548.1"/>
    </source>
</evidence>
<dbReference type="Gene3D" id="1.50.40.10">
    <property type="entry name" value="Mitochondrial carrier domain"/>
    <property type="match status" value="1"/>
</dbReference>
<dbReference type="SUPFAM" id="SSF103506">
    <property type="entry name" value="Mitochondrial carrier"/>
    <property type="match status" value="1"/>
</dbReference>
<keyword evidence="9 10" id="KW-0472">Membrane</keyword>
<name>A0AAE0ZUG7_9GAST</name>
<evidence type="ECO:0000256" key="11">
    <source>
        <dbReference type="RuleBase" id="RU000488"/>
    </source>
</evidence>